<keyword evidence="1" id="KW-1133">Transmembrane helix</keyword>
<keyword evidence="1" id="KW-0812">Transmembrane</keyword>
<keyword evidence="1" id="KW-0472">Membrane</keyword>
<dbReference type="OrthoDB" id="7605131at2"/>
<organism evidence="2 3">
    <name type="scientific">Allopontixanthobacter confluentis</name>
    <dbReference type="NCBI Taxonomy" id="1849021"/>
    <lineage>
        <taxon>Bacteria</taxon>
        <taxon>Pseudomonadati</taxon>
        <taxon>Pseudomonadota</taxon>
        <taxon>Alphaproteobacteria</taxon>
        <taxon>Sphingomonadales</taxon>
        <taxon>Erythrobacteraceae</taxon>
        <taxon>Allopontixanthobacter</taxon>
    </lineage>
</organism>
<proteinExistence type="predicted"/>
<evidence type="ECO:0000313" key="2">
    <source>
        <dbReference type="EMBL" id="MXP14515.1"/>
    </source>
</evidence>
<gene>
    <name evidence="2" type="ORF">GRI44_07105</name>
</gene>
<dbReference type="RefSeq" id="WP_160600684.1">
    <property type="nucleotide sequence ID" value="NZ_WTYU01000001.1"/>
</dbReference>
<name>A0A6L7GG49_9SPHN</name>
<feature type="transmembrane region" description="Helical" evidence="1">
    <location>
        <begin position="13"/>
        <end position="35"/>
    </location>
</feature>
<keyword evidence="3" id="KW-1185">Reference proteome</keyword>
<evidence type="ECO:0000313" key="3">
    <source>
        <dbReference type="Proteomes" id="UP000473531"/>
    </source>
</evidence>
<dbReference type="EMBL" id="WTYU01000001">
    <property type="protein sequence ID" value="MXP14515.1"/>
    <property type="molecule type" value="Genomic_DNA"/>
</dbReference>
<protein>
    <submittedName>
        <fullName evidence="2">Uncharacterized protein</fullName>
    </submittedName>
</protein>
<sequence length="252" mass="27839">MSVSLQLAEYWDLVPAVVGGVIGALAGGIPAWLLAKRQSDEALRRNREQRVDNQKALAFSVVVKLLHIINSTISLSNHVKSCMALRDDPDRAHMEPWQVLVPMIGHTDEGSIRFAAEEMGVFAAANEYDLMQDMMLLAVRHSSTLATFQEYCVMRNDFRAIGPRPADFDGQIGGGWLTPEEVDSFKPYTIPMNNVVVGLDAGLEEDVRLARTIAERFGPLTAKHFGVSKFAHLTFPSDDELAAMRQAPNTET</sequence>
<reference evidence="2 3" key="1">
    <citation type="submission" date="2019-12" db="EMBL/GenBank/DDBJ databases">
        <title>Genomic-based taxomic classification of the family Erythrobacteraceae.</title>
        <authorList>
            <person name="Xu L."/>
        </authorList>
    </citation>
    <scope>NUCLEOTIDE SEQUENCE [LARGE SCALE GENOMIC DNA]</scope>
    <source>
        <strain evidence="2 3">KCTC 52259</strain>
    </source>
</reference>
<dbReference type="Proteomes" id="UP000473531">
    <property type="component" value="Unassembled WGS sequence"/>
</dbReference>
<evidence type="ECO:0000256" key="1">
    <source>
        <dbReference type="SAM" id="Phobius"/>
    </source>
</evidence>
<feature type="transmembrane region" description="Helical" evidence="1">
    <location>
        <begin position="56"/>
        <end position="75"/>
    </location>
</feature>
<dbReference type="AlphaFoldDB" id="A0A6L7GG49"/>
<comment type="caution">
    <text evidence="2">The sequence shown here is derived from an EMBL/GenBank/DDBJ whole genome shotgun (WGS) entry which is preliminary data.</text>
</comment>
<accession>A0A6L7GG49</accession>